<name>A0A9Q8QDM4_9HYPO</name>
<proteinExistence type="predicted"/>
<dbReference type="OrthoDB" id="2338662at2759"/>
<keyword evidence="1" id="KW-0732">Signal</keyword>
<dbReference type="AlphaFoldDB" id="A0A9Q8QDM4"/>
<accession>A0A9Q8QDM4</accession>
<sequence length="563" mass="62042">MRLVAALCLTLLGFATAQETGNHPEWPRWCGKAYKPEYPSFDPGGQTVEPPELPGGPALDIQFKPRYSIYLESDKQAEFVVTAAVSKWYGQPWPGLDAPEKAPKVVFTINLVSNNDVLVSNVVKAGSTGNVFAFNLTGLKPSFEPYQVVLFGATESGAPNVTTTSEFSLLPEKTTGSVTKLDNLSGGILFRSAATGHRFEPFLPYGFYASCDNFLCDKDSVRKIKAYRDLGLNSMVSLTTVFHSRREYEYLDALDLRFMYDLRGYYKNLTAVREQVAAIKDFDAIYSYWGSDEPDGHQDPFHLLPEARAAIRELDPYHPVSVTLNCQDYYFQEYTAGADLIMEDVYPIGTNGTFSKWGTPCNATYGDCGCDNCEGNVQDVARRLDVLARHEARRGLWPKTKAHNPQSFHGEGYWLRDPTRDEAVAMDALGFQHGAKAVASWVWPTSEALAGVRGAFAKVVARSPVRDLIVRGVAERIRAQGPGEGVVDAAYWRLGTRVLVSVVNGGYEPIRDDVAIPLPESLAVKTKENVVWGNGTWTLQGSQLRLRGQSAMSTNMIILGVGG</sequence>
<feature type="chain" id="PRO_5040499793" evidence="1">
    <location>
        <begin position="18"/>
        <end position="563"/>
    </location>
</feature>
<dbReference type="RefSeq" id="XP_047842300.1">
    <property type="nucleotide sequence ID" value="XM_047986320.1"/>
</dbReference>
<protein>
    <submittedName>
        <fullName evidence="2">Uncharacterized protein</fullName>
    </submittedName>
</protein>
<keyword evidence="3" id="KW-1185">Reference proteome</keyword>
<dbReference type="Proteomes" id="UP000829364">
    <property type="component" value="Chromosome 4"/>
</dbReference>
<gene>
    <name evidence="2" type="ORF">JDV02_005065</name>
</gene>
<dbReference type="InterPro" id="IPR017853">
    <property type="entry name" value="GH"/>
</dbReference>
<dbReference type="SUPFAM" id="SSF51445">
    <property type="entry name" value="(Trans)glycosidases"/>
    <property type="match status" value="1"/>
</dbReference>
<reference evidence="2" key="1">
    <citation type="submission" date="2021-11" db="EMBL/GenBank/DDBJ databases">
        <title>Purpureocillium_takamizusanense_genome.</title>
        <authorList>
            <person name="Nguyen N.-H."/>
        </authorList>
    </citation>
    <scope>NUCLEOTIDE SEQUENCE</scope>
    <source>
        <strain evidence="2">PT3</strain>
    </source>
</reference>
<organism evidence="2 3">
    <name type="scientific">Purpureocillium takamizusanense</name>
    <dbReference type="NCBI Taxonomy" id="2060973"/>
    <lineage>
        <taxon>Eukaryota</taxon>
        <taxon>Fungi</taxon>
        <taxon>Dikarya</taxon>
        <taxon>Ascomycota</taxon>
        <taxon>Pezizomycotina</taxon>
        <taxon>Sordariomycetes</taxon>
        <taxon>Hypocreomycetidae</taxon>
        <taxon>Hypocreales</taxon>
        <taxon>Ophiocordycipitaceae</taxon>
        <taxon>Purpureocillium</taxon>
    </lineage>
</organism>
<evidence type="ECO:0000313" key="3">
    <source>
        <dbReference type="Proteomes" id="UP000829364"/>
    </source>
</evidence>
<dbReference type="GeneID" id="72067015"/>
<feature type="signal peptide" evidence="1">
    <location>
        <begin position="1"/>
        <end position="17"/>
    </location>
</feature>
<dbReference type="Gene3D" id="3.20.20.80">
    <property type="entry name" value="Glycosidases"/>
    <property type="match status" value="1"/>
</dbReference>
<dbReference type="KEGG" id="ptkz:JDV02_005065"/>
<dbReference type="EMBL" id="CP086357">
    <property type="protein sequence ID" value="UNI18819.1"/>
    <property type="molecule type" value="Genomic_DNA"/>
</dbReference>
<evidence type="ECO:0000313" key="2">
    <source>
        <dbReference type="EMBL" id="UNI18819.1"/>
    </source>
</evidence>
<evidence type="ECO:0000256" key="1">
    <source>
        <dbReference type="SAM" id="SignalP"/>
    </source>
</evidence>